<accession>A0A816BNF0</accession>
<dbReference type="EMBL" id="CAJOBC010105119">
    <property type="protein sequence ID" value="CAF4495759.1"/>
    <property type="molecule type" value="Genomic_DNA"/>
</dbReference>
<name>A0A816BNF0_9BILA</name>
<feature type="non-terminal residue" evidence="1">
    <location>
        <position position="1"/>
    </location>
</feature>
<comment type="caution">
    <text evidence="1">The sequence shown here is derived from an EMBL/GenBank/DDBJ whole genome shotgun (WGS) entry which is preliminary data.</text>
</comment>
<evidence type="ECO:0000313" key="3">
    <source>
        <dbReference type="Proteomes" id="UP000663829"/>
    </source>
</evidence>
<protein>
    <submittedName>
        <fullName evidence="1">Uncharacterized protein</fullName>
    </submittedName>
</protein>
<evidence type="ECO:0000313" key="2">
    <source>
        <dbReference type="EMBL" id="CAF4495759.1"/>
    </source>
</evidence>
<organism evidence="1 3">
    <name type="scientific">Didymodactylos carnosus</name>
    <dbReference type="NCBI Taxonomy" id="1234261"/>
    <lineage>
        <taxon>Eukaryota</taxon>
        <taxon>Metazoa</taxon>
        <taxon>Spiralia</taxon>
        <taxon>Gnathifera</taxon>
        <taxon>Rotifera</taxon>
        <taxon>Eurotatoria</taxon>
        <taxon>Bdelloidea</taxon>
        <taxon>Philodinida</taxon>
        <taxon>Philodinidae</taxon>
        <taxon>Didymodactylos</taxon>
    </lineage>
</organism>
<dbReference type="EMBL" id="CAJNOQ010038329">
    <property type="protein sequence ID" value="CAF1612142.1"/>
    <property type="molecule type" value="Genomic_DNA"/>
</dbReference>
<evidence type="ECO:0000313" key="1">
    <source>
        <dbReference type="EMBL" id="CAF1612142.1"/>
    </source>
</evidence>
<keyword evidence="3" id="KW-1185">Reference proteome</keyword>
<dbReference type="AlphaFoldDB" id="A0A816BNF0"/>
<sequence length="67" mass="7477">DAVCYNPPNLICTTDDCRPCSTVWINENKTEVKCTNETIVIPTKLTTTDPCPTRTYCIISPCLVLHC</sequence>
<gene>
    <name evidence="1" type="ORF">GPM918_LOCUS43155</name>
    <name evidence="2" type="ORF">SRO942_LOCUS44565</name>
</gene>
<dbReference type="Proteomes" id="UP000663829">
    <property type="component" value="Unassembled WGS sequence"/>
</dbReference>
<proteinExistence type="predicted"/>
<reference evidence="1" key="1">
    <citation type="submission" date="2021-02" db="EMBL/GenBank/DDBJ databases">
        <authorList>
            <person name="Nowell W R."/>
        </authorList>
    </citation>
    <scope>NUCLEOTIDE SEQUENCE</scope>
</reference>
<dbReference type="Proteomes" id="UP000681722">
    <property type="component" value="Unassembled WGS sequence"/>
</dbReference>